<dbReference type="OrthoDB" id="5864298at2759"/>
<evidence type="ECO:0000313" key="3">
    <source>
        <dbReference type="Proteomes" id="UP000053660"/>
    </source>
</evidence>
<feature type="region of interest" description="Disordered" evidence="1">
    <location>
        <begin position="277"/>
        <end position="332"/>
    </location>
</feature>
<feature type="region of interest" description="Disordered" evidence="1">
    <location>
        <begin position="32"/>
        <end position="103"/>
    </location>
</feature>
<sequence>MSYLVSFGFGAGSNGSASGAAVGFGFGTNAAKEPTAVKDGSSGISFGTTSQDTKTTTASETTSSLQPKKDVQPPLVKTASSPAFGIAPPNSEDPKPQSTFTLGAGSALFGAGAKPPLFGSSSTSLFNTSSSTGSLLTSAAVQPSAAPAPVSTASQAAPTSAPTPFTFGATPAASFSKPFGAPEAKKEEVAPPASTVPAFGSGLPFGSLSSNPQAQVSVANTAALSLATTTSTTAGSTLSSGIFGMQTNKPSFPTFGSSADAPKPLFGSSSSIAADAPKAPLFGASQPPAEAPKPLFGASAPAPANKPIFGTTAAPPAPATNGGPSFNFGSSK</sequence>
<dbReference type="Proteomes" id="UP000053660">
    <property type="component" value="Unassembled WGS sequence"/>
</dbReference>
<proteinExistence type="predicted"/>
<dbReference type="EMBL" id="KN566272">
    <property type="protein sequence ID" value="KHJ84890.1"/>
    <property type="molecule type" value="Genomic_DNA"/>
</dbReference>
<protein>
    <submittedName>
        <fullName evidence="2">Uncharacterized protein</fullName>
    </submittedName>
</protein>
<organism evidence="2 3">
    <name type="scientific">Oesophagostomum dentatum</name>
    <name type="common">Nodular worm</name>
    <dbReference type="NCBI Taxonomy" id="61180"/>
    <lineage>
        <taxon>Eukaryota</taxon>
        <taxon>Metazoa</taxon>
        <taxon>Ecdysozoa</taxon>
        <taxon>Nematoda</taxon>
        <taxon>Chromadorea</taxon>
        <taxon>Rhabditida</taxon>
        <taxon>Rhabditina</taxon>
        <taxon>Rhabditomorpha</taxon>
        <taxon>Strongyloidea</taxon>
        <taxon>Strongylidae</taxon>
        <taxon>Oesophagostomum</taxon>
    </lineage>
</organism>
<feature type="compositionally biased region" description="Low complexity" evidence="1">
    <location>
        <begin position="310"/>
        <end position="324"/>
    </location>
</feature>
<reference evidence="2 3" key="1">
    <citation type="submission" date="2014-03" db="EMBL/GenBank/DDBJ databases">
        <title>Draft genome of the hookworm Oesophagostomum dentatum.</title>
        <authorList>
            <person name="Mitreva M."/>
        </authorList>
    </citation>
    <scope>NUCLEOTIDE SEQUENCE [LARGE SCALE GENOMIC DNA]</scope>
    <source>
        <strain evidence="2 3">OD-Hann</strain>
    </source>
</reference>
<dbReference type="AlphaFoldDB" id="A0A0B1SNV1"/>
<gene>
    <name evidence="2" type="ORF">OESDEN_15390</name>
</gene>
<accession>A0A0B1SNV1</accession>
<feature type="compositionally biased region" description="Low complexity" evidence="1">
    <location>
        <begin position="45"/>
        <end position="64"/>
    </location>
</feature>
<keyword evidence="3" id="KW-1185">Reference proteome</keyword>
<evidence type="ECO:0000256" key="1">
    <source>
        <dbReference type="SAM" id="MobiDB-lite"/>
    </source>
</evidence>
<feature type="region of interest" description="Disordered" evidence="1">
    <location>
        <begin position="120"/>
        <end position="169"/>
    </location>
</feature>
<evidence type="ECO:0000313" key="2">
    <source>
        <dbReference type="EMBL" id="KHJ84890.1"/>
    </source>
</evidence>
<name>A0A0B1SNV1_OESDE</name>